<dbReference type="NCBIfam" id="TIGR00229">
    <property type="entry name" value="sensory_box"/>
    <property type="match status" value="1"/>
</dbReference>
<dbReference type="PROSITE" id="PS50110">
    <property type="entry name" value="RESPONSE_REGULATORY"/>
    <property type="match status" value="1"/>
</dbReference>
<evidence type="ECO:0000256" key="7">
    <source>
        <dbReference type="SAM" id="Coils"/>
    </source>
</evidence>
<comment type="catalytic activity">
    <reaction evidence="1">
        <text>ATP + protein L-histidine = ADP + protein N-phospho-L-histidine.</text>
        <dbReference type="EC" id="2.7.13.3"/>
    </reaction>
</comment>
<dbReference type="Gene3D" id="1.10.287.130">
    <property type="match status" value="1"/>
</dbReference>
<feature type="compositionally biased region" description="Low complexity" evidence="8">
    <location>
        <begin position="1006"/>
        <end position="1019"/>
    </location>
</feature>
<dbReference type="CDD" id="cd00082">
    <property type="entry name" value="HisKA"/>
    <property type="match status" value="1"/>
</dbReference>
<keyword evidence="12" id="KW-1185">Reference proteome</keyword>
<feature type="compositionally biased region" description="Pro residues" evidence="8">
    <location>
        <begin position="222"/>
        <end position="236"/>
    </location>
</feature>
<dbReference type="SUPFAM" id="SSF52172">
    <property type="entry name" value="CheY-like"/>
    <property type="match status" value="1"/>
</dbReference>
<feature type="region of interest" description="Disordered" evidence="8">
    <location>
        <begin position="1"/>
        <end position="26"/>
    </location>
</feature>
<dbReference type="InterPro" id="IPR005467">
    <property type="entry name" value="His_kinase_dom"/>
</dbReference>
<evidence type="ECO:0000256" key="2">
    <source>
        <dbReference type="ARBA" id="ARBA00012438"/>
    </source>
</evidence>
<dbReference type="CDD" id="cd17546">
    <property type="entry name" value="REC_hyHK_CKI1_RcsC-like"/>
    <property type="match status" value="1"/>
</dbReference>
<keyword evidence="4" id="KW-0808">Transferase</keyword>
<dbReference type="InterPro" id="IPR003594">
    <property type="entry name" value="HATPase_dom"/>
</dbReference>
<feature type="region of interest" description="Disordered" evidence="8">
    <location>
        <begin position="992"/>
        <end position="1087"/>
    </location>
</feature>
<dbReference type="GO" id="GO:0000155">
    <property type="term" value="F:phosphorelay sensor kinase activity"/>
    <property type="evidence" value="ECO:0007669"/>
    <property type="project" value="InterPro"/>
</dbReference>
<dbReference type="SUPFAM" id="SSF55785">
    <property type="entry name" value="PYP-like sensor domain (PAS domain)"/>
    <property type="match status" value="2"/>
</dbReference>
<comment type="caution">
    <text evidence="11">The sequence shown here is derived from an EMBL/GenBank/DDBJ whole genome shotgun (WGS) entry which is preliminary data.</text>
</comment>
<keyword evidence="3 6" id="KW-0597">Phosphoprotein</keyword>
<dbReference type="SMART" id="SM00448">
    <property type="entry name" value="REC"/>
    <property type="match status" value="1"/>
</dbReference>
<feature type="coiled-coil region" evidence="7">
    <location>
        <begin position="404"/>
        <end position="431"/>
    </location>
</feature>
<dbReference type="EC" id="2.7.13.3" evidence="2"/>
<sequence>MRPSPGAPEPCTALPPSSTPSHPTSDLAAFLDSLPLPCCVFEHASVAQDDSLAPPSYTNPALEALLTPSRAASHGVDQSGAEAARAAGTLGTTFVGALTLTTRQELRDWLVEGAAASSSTSSSSASTSAPRRPAPAARPAPPPSIGSRPSLSHTASSNRHIALQLDPLLWFPKSRWRATVYPTFTILTLVPSTETTVIGPPDALPDGPTTPSKTAPAKDAPSAPPSPPADGPPARPPRSTSHPFDPVPPSVLRARQRLATASPSSNAAVQTEQVGEHAVAASSVLDAESVEGIAYMGWNAPFGLYRVNRELSLTQVTPKWRDTVGLAEGVPDDAWPARIHPDDRERVIAHYQQLAAELPLERDEYEFRWVPQGEGESDKWFLSVIEPMVIGGRLEGYCGCLLNIDEHKARLSSTEKRAAQLQAEYAILSEACSVGLTRHALDGTFITVNRAWREITQIDDETPLEKWRDQVHPDDRDRVLAAWAHALEFVEPMTLQFRWKHGTVSLVQCSPNHLEKDKATGWIGSVTDVTARAHVEETMLNLLKERESRAKAEAEQAEERRKVAVEEKRQQELLIDVTSHEIRNPISAILQNADVTRSSLISLRGKLAALDRAGKFPPDLDANLLDTLEEDVEALDAITECGLAQERIANDILGLAQIQLSKYSITPVEFDLATSLRNICRMSAARLTQVLVNLLSNAIRFTAKSAQREVTLAVEVSAKAPDRDAPLIPPHETEYHIDKRRPIYLFFSVEDTGPGMTEEETGRLFAKFMQASPFTHTAWGGSGLGLWIARNLCELQAGRIEVSSTVGKGSIFRCFITARSVDAGPTEGAEKPVPVIEGITGPNAERGAAPKVFLSGGDDGTKAPLSGLKILCCEDNQINRTVLRKQLVKEGCEEVFLACDGREGLEMFKERAPGGIDCILMDIEMPVMDGLEATRVIRTMEQQGERPGRQRIVGLTGNARNAQKQAALDAGMDNVVTKPYKVPELVSRIIGASDPDSVPASPTIKAPSSPEPSATASSTSHREPLVPQETKDAEPLVQTDDKVAVINITGEPALSEGGAEKKAKTMSAHGGGTILPYSQDPEEALEQ</sequence>
<dbReference type="InterPro" id="IPR036890">
    <property type="entry name" value="HATPase_C_sf"/>
</dbReference>
<evidence type="ECO:0000313" key="11">
    <source>
        <dbReference type="EMBL" id="GJN89911.1"/>
    </source>
</evidence>
<dbReference type="InterPro" id="IPR035965">
    <property type="entry name" value="PAS-like_dom_sf"/>
</dbReference>
<dbReference type="InterPro" id="IPR003661">
    <property type="entry name" value="HisK_dim/P_dom"/>
</dbReference>
<dbReference type="InterPro" id="IPR000014">
    <property type="entry name" value="PAS"/>
</dbReference>
<dbReference type="PANTHER" id="PTHR43047:SF72">
    <property type="entry name" value="OSMOSENSING HISTIDINE PROTEIN KINASE SLN1"/>
    <property type="match status" value="1"/>
</dbReference>
<dbReference type="Pfam" id="PF08447">
    <property type="entry name" value="PAS_3"/>
    <property type="match status" value="1"/>
</dbReference>
<dbReference type="PROSITE" id="PS50109">
    <property type="entry name" value="HIS_KIN"/>
    <property type="match status" value="1"/>
</dbReference>
<feature type="modified residue" description="4-aspartylphosphate" evidence="6">
    <location>
        <position position="922"/>
    </location>
</feature>
<feature type="compositionally biased region" description="Low complexity" evidence="8">
    <location>
        <begin position="15"/>
        <end position="25"/>
    </location>
</feature>
<evidence type="ECO:0000256" key="1">
    <source>
        <dbReference type="ARBA" id="ARBA00000085"/>
    </source>
</evidence>
<reference evidence="11 12" key="1">
    <citation type="submission" date="2021-12" db="EMBL/GenBank/DDBJ databases">
        <title>High titer production of polyol ester of fatty acids by Rhodotorula paludigena BS15 towards product separation-free biomass refinery.</title>
        <authorList>
            <person name="Mano J."/>
            <person name="Ono H."/>
            <person name="Tanaka T."/>
            <person name="Naito K."/>
            <person name="Sushida H."/>
            <person name="Ike M."/>
            <person name="Tokuyasu K."/>
            <person name="Kitaoka M."/>
        </authorList>
    </citation>
    <scope>NUCLEOTIDE SEQUENCE [LARGE SCALE GENOMIC DNA]</scope>
    <source>
        <strain evidence="11 12">BS15</strain>
    </source>
</reference>
<feature type="domain" description="Histidine kinase" evidence="9">
    <location>
        <begin position="577"/>
        <end position="820"/>
    </location>
</feature>
<dbReference type="EMBL" id="BQKY01000005">
    <property type="protein sequence ID" value="GJN89911.1"/>
    <property type="molecule type" value="Genomic_DNA"/>
</dbReference>
<evidence type="ECO:0000259" key="10">
    <source>
        <dbReference type="PROSITE" id="PS50110"/>
    </source>
</evidence>
<dbReference type="GO" id="GO:0009927">
    <property type="term" value="F:histidine phosphotransfer kinase activity"/>
    <property type="evidence" value="ECO:0007669"/>
    <property type="project" value="TreeGrafter"/>
</dbReference>
<dbReference type="InterPro" id="IPR011006">
    <property type="entry name" value="CheY-like_superfamily"/>
</dbReference>
<keyword evidence="7" id="KW-0175">Coiled coil</keyword>
<evidence type="ECO:0000256" key="4">
    <source>
        <dbReference type="ARBA" id="ARBA00022679"/>
    </source>
</evidence>
<evidence type="ECO:0000313" key="12">
    <source>
        <dbReference type="Proteomes" id="UP001342314"/>
    </source>
</evidence>
<dbReference type="SMART" id="SM00091">
    <property type="entry name" value="PAS"/>
    <property type="match status" value="2"/>
</dbReference>
<dbReference type="InterPro" id="IPR013655">
    <property type="entry name" value="PAS_fold_3"/>
</dbReference>
<feature type="region of interest" description="Disordered" evidence="8">
    <location>
        <begin position="198"/>
        <end position="249"/>
    </location>
</feature>
<accession>A0AAV5GBE9</accession>
<feature type="compositionally biased region" description="Basic and acidic residues" evidence="8">
    <location>
        <begin position="1020"/>
        <end position="1043"/>
    </location>
</feature>
<feature type="compositionally biased region" description="Low complexity" evidence="8">
    <location>
        <begin position="115"/>
        <end position="131"/>
    </location>
</feature>
<evidence type="ECO:0000256" key="8">
    <source>
        <dbReference type="SAM" id="MobiDB-lite"/>
    </source>
</evidence>
<dbReference type="Proteomes" id="UP001342314">
    <property type="component" value="Unassembled WGS sequence"/>
</dbReference>
<dbReference type="AlphaFoldDB" id="A0AAV5GBE9"/>
<dbReference type="InterPro" id="IPR036097">
    <property type="entry name" value="HisK_dim/P_sf"/>
</dbReference>
<feature type="compositionally biased region" description="Low complexity" evidence="8">
    <location>
        <begin position="207"/>
        <end position="221"/>
    </location>
</feature>
<dbReference type="Gene3D" id="3.30.565.10">
    <property type="entry name" value="Histidine kinase-like ATPase, C-terminal domain"/>
    <property type="match status" value="1"/>
</dbReference>
<dbReference type="SUPFAM" id="SSF47384">
    <property type="entry name" value="Homodimeric domain of signal transducing histidine kinase"/>
    <property type="match status" value="1"/>
</dbReference>
<dbReference type="SUPFAM" id="SSF55874">
    <property type="entry name" value="ATPase domain of HSP90 chaperone/DNA topoisomerase II/histidine kinase"/>
    <property type="match status" value="1"/>
</dbReference>
<evidence type="ECO:0000256" key="6">
    <source>
        <dbReference type="PROSITE-ProRule" id="PRU00169"/>
    </source>
</evidence>
<evidence type="ECO:0000256" key="5">
    <source>
        <dbReference type="ARBA" id="ARBA00022777"/>
    </source>
</evidence>
<protein>
    <recommendedName>
        <fullName evidence="2">histidine kinase</fullName>
        <ecNumber evidence="2">2.7.13.3</ecNumber>
    </recommendedName>
</protein>
<name>A0AAV5GBE9_9BASI</name>
<dbReference type="PANTHER" id="PTHR43047">
    <property type="entry name" value="TWO-COMPONENT HISTIDINE PROTEIN KINASE"/>
    <property type="match status" value="1"/>
</dbReference>
<dbReference type="CDD" id="cd00130">
    <property type="entry name" value="PAS"/>
    <property type="match status" value="2"/>
</dbReference>
<organism evidence="11 12">
    <name type="scientific">Rhodotorula paludigena</name>
    <dbReference type="NCBI Taxonomy" id="86838"/>
    <lineage>
        <taxon>Eukaryota</taxon>
        <taxon>Fungi</taxon>
        <taxon>Dikarya</taxon>
        <taxon>Basidiomycota</taxon>
        <taxon>Pucciniomycotina</taxon>
        <taxon>Microbotryomycetes</taxon>
        <taxon>Sporidiobolales</taxon>
        <taxon>Sporidiobolaceae</taxon>
        <taxon>Rhodotorula</taxon>
    </lineage>
</organism>
<dbReference type="Gene3D" id="3.40.50.2300">
    <property type="match status" value="1"/>
</dbReference>
<feature type="compositionally biased region" description="Pro residues" evidence="8">
    <location>
        <begin position="132"/>
        <end position="144"/>
    </location>
</feature>
<keyword evidence="5" id="KW-0418">Kinase</keyword>
<feature type="region of interest" description="Disordered" evidence="8">
    <location>
        <begin position="115"/>
        <end position="155"/>
    </location>
</feature>
<dbReference type="SMART" id="SM00387">
    <property type="entry name" value="HATPase_c"/>
    <property type="match status" value="1"/>
</dbReference>
<dbReference type="PRINTS" id="PR00344">
    <property type="entry name" value="BCTRLSENSOR"/>
</dbReference>
<dbReference type="GO" id="GO:0005886">
    <property type="term" value="C:plasma membrane"/>
    <property type="evidence" value="ECO:0007669"/>
    <property type="project" value="TreeGrafter"/>
</dbReference>
<dbReference type="InterPro" id="IPR001789">
    <property type="entry name" value="Sig_transdc_resp-reg_receiver"/>
</dbReference>
<feature type="coiled-coil region" evidence="7">
    <location>
        <begin position="540"/>
        <end position="574"/>
    </location>
</feature>
<dbReference type="Pfam" id="PF02518">
    <property type="entry name" value="HATPase_c"/>
    <property type="match status" value="1"/>
</dbReference>
<dbReference type="InterPro" id="IPR004358">
    <property type="entry name" value="Sig_transdc_His_kin-like_C"/>
</dbReference>
<gene>
    <name evidence="11" type="ORF">Rhopal_002900-T1</name>
</gene>
<proteinExistence type="predicted"/>
<evidence type="ECO:0000259" key="9">
    <source>
        <dbReference type="PROSITE" id="PS50109"/>
    </source>
</evidence>
<dbReference type="Pfam" id="PF00072">
    <property type="entry name" value="Response_reg"/>
    <property type="match status" value="1"/>
</dbReference>
<dbReference type="Gene3D" id="3.30.450.20">
    <property type="entry name" value="PAS domain"/>
    <property type="match status" value="2"/>
</dbReference>
<evidence type="ECO:0000256" key="3">
    <source>
        <dbReference type="ARBA" id="ARBA00022553"/>
    </source>
</evidence>
<feature type="domain" description="Response regulatory" evidence="10">
    <location>
        <begin position="869"/>
        <end position="993"/>
    </location>
</feature>